<dbReference type="Pfam" id="PF00732">
    <property type="entry name" value="GMC_oxred_N"/>
    <property type="match status" value="1"/>
</dbReference>
<organism evidence="11 12">
    <name type="scientific">Lasiosphaeria ovina</name>
    <dbReference type="NCBI Taxonomy" id="92902"/>
    <lineage>
        <taxon>Eukaryota</taxon>
        <taxon>Fungi</taxon>
        <taxon>Dikarya</taxon>
        <taxon>Ascomycota</taxon>
        <taxon>Pezizomycotina</taxon>
        <taxon>Sordariomycetes</taxon>
        <taxon>Sordariomycetidae</taxon>
        <taxon>Sordariales</taxon>
        <taxon>Lasiosphaeriaceae</taxon>
        <taxon>Lasiosphaeria</taxon>
    </lineage>
</organism>
<evidence type="ECO:0000256" key="3">
    <source>
        <dbReference type="ARBA" id="ARBA00022630"/>
    </source>
</evidence>
<dbReference type="InterPro" id="IPR007867">
    <property type="entry name" value="GMC_OxRtase_C"/>
</dbReference>
<accession>A0AAE0N706</accession>
<keyword evidence="4 7" id="KW-0274">FAD</keyword>
<feature type="active site" description="Proton acceptor" evidence="6">
    <location>
        <position position="595"/>
    </location>
</feature>
<comment type="similarity">
    <text evidence="2 8">Belongs to the GMC oxidoreductase family.</text>
</comment>
<evidence type="ECO:0000259" key="10">
    <source>
        <dbReference type="PROSITE" id="PS00624"/>
    </source>
</evidence>
<dbReference type="GO" id="GO:0050660">
    <property type="term" value="F:flavin adenine dinucleotide binding"/>
    <property type="evidence" value="ECO:0007669"/>
    <property type="project" value="InterPro"/>
</dbReference>
<evidence type="ECO:0000256" key="2">
    <source>
        <dbReference type="ARBA" id="ARBA00010790"/>
    </source>
</evidence>
<dbReference type="Proteomes" id="UP001287356">
    <property type="component" value="Unassembled WGS sequence"/>
</dbReference>
<comment type="caution">
    <text evidence="11">The sequence shown here is derived from an EMBL/GenBank/DDBJ whole genome shotgun (WGS) entry which is preliminary data.</text>
</comment>
<proteinExistence type="inferred from homology"/>
<dbReference type="PROSITE" id="PS00624">
    <property type="entry name" value="GMC_OXRED_2"/>
    <property type="match status" value="1"/>
</dbReference>
<feature type="domain" description="Glucose-methanol-choline oxidoreductase N-terminal" evidence="10">
    <location>
        <begin position="285"/>
        <end position="299"/>
    </location>
</feature>
<name>A0AAE0N706_9PEZI</name>
<feature type="binding site" evidence="7">
    <location>
        <position position="245"/>
    </location>
    <ligand>
        <name>FAD</name>
        <dbReference type="ChEBI" id="CHEBI:57692"/>
    </ligand>
</feature>
<dbReference type="SUPFAM" id="SSF54373">
    <property type="entry name" value="FAD-linked reductases, C-terminal domain"/>
    <property type="match status" value="1"/>
</dbReference>
<dbReference type="Pfam" id="PF05199">
    <property type="entry name" value="GMC_oxred_C"/>
    <property type="match status" value="1"/>
</dbReference>
<reference evidence="11" key="2">
    <citation type="submission" date="2023-06" db="EMBL/GenBank/DDBJ databases">
        <authorList>
            <consortium name="Lawrence Berkeley National Laboratory"/>
            <person name="Haridas S."/>
            <person name="Hensen N."/>
            <person name="Bonometti L."/>
            <person name="Westerberg I."/>
            <person name="Brannstrom I.O."/>
            <person name="Guillou S."/>
            <person name="Cros-Aarteil S."/>
            <person name="Calhoun S."/>
            <person name="Kuo A."/>
            <person name="Mondo S."/>
            <person name="Pangilinan J."/>
            <person name="Riley R."/>
            <person name="Labutti K."/>
            <person name="Andreopoulos B."/>
            <person name="Lipzen A."/>
            <person name="Chen C."/>
            <person name="Yanf M."/>
            <person name="Daum C."/>
            <person name="Ng V."/>
            <person name="Clum A."/>
            <person name="Steindorff A."/>
            <person name="Ohm R."/>
            <person name="Martin F."/>
            <person name="Silar P."/>
            <person name="Natvig D."/>
            <person name="Lalanne C."/>
            <person name="Gautier V."/>
            <person name="Ament-Velasquez S.L."/>
            <person name="Kruys A."/>
            <person name="Hutchinson M.I."/>
            <person name="Powell A.J."/>
            <person name="Barry K."/>
            <person name="Miller A.N."/>
            <person name="Grigoriev I.V."/>
            <person name="Debuchy R."/>
            <person name="Gladieux P."/>
            <person name="Thoren M.H."/>
            <person name="Johannesson H."/>
        </authorList>
    </citation>
    <scope>NUCLEOTIDE SEQUENCE</scope>
    <source>
        <strain evidence="11">CBS 958.72</strain>
    </source>
</reference>
<evidence type="ECO:0000256" key="6">
    <source>
        <dbReference type="PIRSR" id="PIRSR000137-1"/>
    </source>
</evidence>
<dbReference type="InterPro" id="IPR036188">
    <property type="entry name" value="FAD/NAD-bd_sf"/>
</dbReference>
<keyword evidence="3 8" id="KW-0285">Flavoprotein</keyword>
<feature type="binding site" evidence="7">
    <location>
        <begin position="549"/>
        <end position="550"/>
    </location>
    <ligand>
        <name>FAD</name>
        <dbReference type="ChEBI" id="CHEBI:57692"/>
    </ligand>
</feature>
<keyword evidence="5" id="KW-0560">Oxidoreductase</keyword>
<feature type="active site" description="Proton donor" evidence="6">
    <location>
        <position position="550"/>
    </location>
</feature>
<evidence type="ECO:0000256" key="4">
    <source>
        <dbReference type="ARBA" id="ARBA00022827"/>
    </source>
</evidence>
<evidence type="ECO:0000313" key="12">
    <source>
        <dbReference type="Proteomes" id="UP001287356"/>
    </source>
</evidence>
<dbReference type="InterPro" id="IPR000172">
    <property type="entry name" value="GMC_OxRdtase_N"/>
</dbReference>
<feature type="binding site" evidence="7">
    <location>
        <position position="95"/>
    </location>
    <ligand>
        <name>FAD</name>
        <dbReference type="ChEBI" id="CHEBI:57692"/>
    </ligand>
</feature>
<gene>
    <name evidence="11" type="ORF">B0T24DRAFT_702437</name>
</gene>
<dbReference type="PANTHER" id="PTHR11552">
    <property type="entry name" value="GLUCOSE-METHANOL-CHOLINE GMC OXIDOREDUCTASE"/>
    <property type="match status" value="1"/>
</dbReference>
<evidence type="ECO:0000256" key="5">
    <source>
        <dbReference type="ARBA" id="ARBA00023002"/>
    </source>
</evidence>
<dbReference type="AlphaFoldDB" id="A0AAE0N706"/>
<evidence type="ECO:0000256" key="1">
    <source>
        <dbReference type="ARBA" id="ARBA00001974"/>
    </source>
</evidence>
<evidence type="ECO:0000256" key="7">
    <source>
        <dbReference type="PIRSR" id="PIRSR000137-2"/>
    </source>
</evidence>
<protein>
    <submittedName>
        <fullName evidence="11">Choline dehydrogenase</fullName>
    </submittedName>
</protein>
<reference evidence="11" key="1">
    <citation type="journal article" date="2023" name="Mol. Phylogenet. Evol.">
        <title>Genome-scale phylogeny and comparative genomics of the fungal order Sordariales.</title>
        <authorList>
            <person name="Hensen N."/>
            <person name="Bonometti L."/>
            <person name="Westerberg I."/>
            <person name="Brannstrom I.O."/>
            <person name="Guillou S."/>
            <person name="Cros-Aarteil S."/>
            <person name="Calhoun S."/>
            <person name="Haridas S."/>
            <person name="Kuo A."/>
            <person name="Mondo S."/>
            <person name="Pangilinan J."/>
            <person name="Riley R."/>
            <person name="LaButti K."/>
            <person name="Andreopoulos B."/>
            <person name="Lipzen A."/>
            <person name="Chen C."/>
            <person name="Yan M."/>
            <person name="Daum C."/>
            <person name="Ng V."/>
            <person name="Clum A."/>
            <person name="Steindorff A."/>
            <person name="Ohm R.A."/>
            <person name="Martin F."/>
            <person name="Silar P."/>
            <person name="Natvig D.O."/>
            <person name="Lalanne C."/>
            <person name="Gautier V."/>
            <person name="Ament-Velasquez S.L."/>
            <person name="Kruys A."/>
            <person name="Hutchinson M.I."/>
            <person name="Powell A.J."/>
            <person name="Barry K."/>
            <person name="Miller A.N."/>
            <person name="Grigoriev I.V."/>
            <person name="Debuchy R."/>
            <person name="Gladieux P."/>
            <person name="Hiltunen Thoren M."/>
            <person name="Johannesson H."/>
        </authorList>
    </citation>
    <scope>NUCLEOTIDE SEQUENCE</scope>
    <source>
        <strain evidence="11">CBS 958.72</strain>
    </source>
</reference>
<dbReference type="PIRSF" id="PIRSF000137">
    <property type="entry name" value="Alcohol_oxidase"/>
    <property type="match status" value="1"/>
</dbReference>
<dbReference type="PROSITE" id="PS00623">
    <property type="entry name" value="GMC_OXRED_1"/>
    <property type="match status" value="1"/>
</dbReference>
<comment type="cofactor">
    <cofactor evidence="1 7">
        <name>FAD</name>
        <dbReference type="ChEBI" id="CHEBI:57692"/>
    </cofactor>
</comment>
<dbReference type="GO" id="GO:0016614">
    <property type="term" value="F:oxidoreductase activity, acting on CH-OH group of donors"/>
    <property type="evidence" value="ECO:0007669"/>
    <property type="project" value="InterPro"/>
</dbReference>
<dbReference type="SUPFAM" id="SSF51905">
    <property type="entry name" value="FAD/NAD(P)-binding domain"/>
    <property type="match status" value="1"/>
</dbReference>
<feature type="domain" description="Glucose-methanol-choline oxidoreductase N-terminal" evidence="9">
    <location>
        <begin position="93"/>
        <end position="116"/>
    </location>
</feature>
<evidence type="ECO:0000259" key="9">
    <source>
        <dbReference type="PROSITE" id="PS00623"/>
    </source>
</evidence>
<dbReference type="PANTHER" id="PTHR11552:SF201">
    <property type="entry name" value="GLUCOSE-METHANOL-CHOLINE OXIDOREDUCTASE N-TERMINAL DOMAIN-CONTAINING PROTEIN"/>
    <property type="match status" value="1"/>
</dbReference>
<keyword evidence="12" id="KW-1185">Reference proteome</keyword>
<sequence>MDNQQATAKAFALKEFDFLVVGGGTAGLAVAARLSEDPRLMVGVLEAGSSAFGDGVVELPGLAGRALGTDLDWNFETVPQPGLGGRAVPWARGKVLGGSSALNYMTWNRGSREDYDDWVELGNAGWGWDDLLPFFKKSETFHTPTSDSQAAARAASSHSGVVGLTGPIQISYPIEYTASHAHWHQTLNSVGIAASDSQLGGTNVGCWTSLCSVDPLSATRSYAATSYYRPNASRPNLVVLTSAEVSEILLDQVEGAGWKARGVRFTHHGDEFSTFASREVILSAGSIKSPHLLELSGVGGDTALSAAGIAVKVDNANVGENLQDHLTTTLVFEVDSLLRNPDDLKLDEHLAEAHEEYARYRTGPLTVLPVSMAYVPVSHFMSQETIDGILSTSPAMQPPGSNSFAERDSILRRRFSPQAQTLGHVEYVFDLGNWSTDFVPDTLGGKKYASMLQILQYPFSRGSVHVKPAHELGPHEAEKGIKIDPHYYAGHQGHVDLEIAVHSHRFVEKICAAQPLASILRGQVCPLPSEIHSDDDLRAWLKRNMVTDWHPVGTCAMGGKGGARTGVVDARLRVYGVEGLRVVDASVMPLQISAHLQATVYAIAEKAAHMILEDIGFGGDK</sequence>
<dbReference type="Gene3D" id="3.30.560.10">
    <property type="entry name" value="Glucose Oxidase, domain 3"/>
    <property type="match status" value="1"/>
</dbReference>
<dbReference type="Gene3D" id="3.50.50.60">
    <property type="entry name" value="FAD/NAD(P)-binding domain"/>
    <property type="match status" value="1"/>
</dbReference>
<dbReference type="InterPro" id="IPR012132">
    <property type="entry name" value="GMC_OxRdtase"/>
</dbReference>
<evidence type="ECO:0000313" key="11">
    <source>
        <dbReference type="EMBL" id="KAK3373076.1"/>
    </source>
</evidence>
<evidence type="ECO:0000256" key="8">
    <source>
        <dbReference type="RuleBase" id="RU003968"/>
    </source>
</evidence>
<dbReference type="EMBL" id="JAULSN010000004">
    <property type="protein sequence ID" value="KAK3373076.1"/>
    <property type="molecule type" value="Genomic_DNA"/>
</dbReference>